<reference evidence="1 2" key="1">
    <citation type="journal article" date="2011" name="J. Bacteriol.">
        <title>Genome Sequence of the Probiotic Strain Bifidobacterium animalis subsp. lactis CNCM I-2494.</title>
        <authorList>
            <person name="Chervaux C."/>
            <person name="Grimaldi C."/>
            <person name="Bolotin A."/>
            <person name="Quinquis B."/>
            <person name="Legrain-Raspaud S."/>
            <person name="van Hylckama Vlieg J.E."/>
            <person name="Denariaz G."/>
            <person name="Smokvina T."/>
        </authorList>
    </citation>
    <scope>NUCLEOTIDE SEQUENCE [LARGE SCALE GENOMIC DNA]</scope>
    <source>
        <strain evidence="1 2">CNCM I-2494</strain>
    </source>
</reference>
<accession>A0A806FTR4</accession>
<evidence type="ECO:0000313" key="2">
    <source>
        <dbReference type="Proteomes" id="UP000008394"/>
    </source>
</evidence>
<proteinExistence type="predicted"/>
<dbReference type="KEGG" id="bnm:BALAC2494_01995"/>
<dbReference type="EMBL" id="CP002915">
    <property type="protein sequence ID" value="AEK29732.1"/>
    <property type="molecule type" value="Genomic_DNA"/>
</dbReference>
<dbReference type="AlphaFoldDB" id="A0A806FTR4"/>
<organism evidence="1 2">
    <name type="scientific">Bifidobacterium animalis subsp. lactis CNCM I-2494</name>
    <dbReference type="NCBI Taxonomy" id="1042403"/>
    <lineage>
        <taxon>Bacteria</taxon>
        <taxon>Bacillati</taxon>
        <taxon>Actinomycetota</taxon>
        <taxon>Actinomycetes</taxon>
        <taxon>Bifidobacteriales</taxon>
        <taxon>Bifidobacteriaceae</taxon>
        <taxon>Bifidobacterium</taxon>
    </lineage>
</organism>
<protein>
    <submittedName>
        <fullName evidence="1">Uncharacterized protein</fullName>
    </submittedName>
</protein>
<name>A0A806FTR4_BIFAN</name>
<gene>
    <name evidence="1" type="ORF">BALAC2494_01995</name>
</gene>
<dbReference type="Proteomes" id="UP000008394">
    <property type="component" value="Chromosome"/>
</dbReference>
<sequence>MTSRKKTNHGGDGGNLKEFQGISRNIKEFREHRAF</sequence>
<evidence type="ECO:0000313" key="1">
    <source>
        <dbReference type="EMBL" id="AEK29732.1"/>
    </source>
</evidence>